<dbReference type="Gene3D" id="3.30.420.10">
    <property type="entry name" value="Ribonuclease H-like superfamily/Ribonuclease H"/>
    <property type="match status" value="1"/>
</dbReference>
<evidence type="ECO:0000313" key="3">
    <source>
        <dbReference type="EMBL" id="GJT59535.1"/>
    </source>
</evidence>
<dbReference type="SUPFAM" id="SSF53098">
    <property type="entry name" value="Ribonuclease H-like"/>
    <property type="match status" value="1"/>
</dbReference>
<evidence type="ECO:0000313" key="4">
    <source>
        <dbReference type="Proteomes" id="UP001151760"/>
    </source>
</evidence>
<accession>A0ABQ5F9D8</accession>
<dbReference type="EMBL" id="BQNB010017119">
    <property type="protein sequence ID" value="GJT59535.1"/>
    <property type="molecule type" value="Genomic_DNA"/>
</dbReference>
<evidence type="ECO:0000256" key="1">
    <source>
        <dbReference type="SAM" id="MobiDB-lite"/>
    </source>
</evidence>
<reference evidence="3" key="2">
    <citation type="submission" date="2022-01" db="EMBL/GenBank/DDBJ databases">
        <authorList>
            <person name="Yamashiro T."/>
            <person name="Shiraishi A."/>
            <person name="Satake H."/>
            <person name="Nakayama K."/>
        </authorList>
    </citation>
    <scope>NUCLEOTIDE SEQUENCE</scope>
</reference>
<reference evidence="3" key="1">
    <citation type="journal article" date="2022" name="Int. J. Mol. Sci.">
        <title>Draft Genome of Tanacetum Coccineum: Genomic Comparison of Closely Related Tanacetum-Family Plants.</title>
        <authorList>
            <person name="Yamashiro T."/>
            <person name="Shiraishi A."/>
            <person name="Nakayama K."/>
            <person name="Satake H."/>
        </authorList>
    </citation>
    <scope>NUCLEOTIDE SEQUENCE</scope>
</reference>
<dbReference type="PROSITE" id="PS50994">
    <property type="entry name" value="INTEGRASE"/>
    <property type="match status" value="1"/>
</dbReference>
<dbReference type="InterPro" id="IPR036397">
    <property type="entry name" value="RNaseH_sf"/>
</dbReference>
<feature type="region of interest" description="Disordered" evidence="1">
    <location>
        <begin position="38"/>
        <end position="59"/>
    </location>
</feature>
<dbReference type="InterPro" id="IPR001584">
    <property type="entry name" value="Integrase_cat-core"/>
</dbReference>
<evidence type="ECO:0000259" key="2">
    <source>
        <dbReference type="PROSITE" id="PS50994"/>
    </source>
</evidence>
<comment type="caution">
    <text evidence="3">The sequence shown here is derived from an EMBL/GenBank/DDBJ whole genome shotgun (WGS) entry which is preliminary data.</text>
</comment>
<protein>
    <submittedName>
        <fullName evidence="3">Retrovirus-related pol polyprotein from transposon TNT 1-94</fullName>
    </submittedName>
</protein>
<dbReference type="Pfam" id="PF00665">
    <property type="entry name" value="rve"/>
    <property type="match status" value="1"/>
</dbReference>
<feature type="compositionally biased region" description="Polar residues" evidence="1">
    <location>
        <begin position="49"/>
        <end position="59"/>
    </location>
</feature>
<feature type="non-terminal residue" evidence="3">
    <location>
        <position position="354"/>
    </location>
</feature>
<dbReference type="PANTHER" id="PTHR42648:SF18">
    <property type="entry name" value="RETROTRANSPOSON, UNCLASSIFIED-LIKE PROTEIN"/>
    <property type="match status" value="1"/>
</dbReference>
<proteinExistence type="predicted"/>
<dbReference type="InterPro" id="IPR012337">
    <property type="entry name" value="RNaseH-like_sf"/>
</dbReference>
<name>A0ABQ5F9D8_9ASTR</name>
<dbReference type="InterPro" id="IPR039537">
    <property type="entry name" value="Retrotran_Ty1/copia-like"/>
</dbReference>
<feature type="domain" description="Integrase catalytic" evidence="2">
    <location>
        <begin position="196"/>
        <end position="354"/>
    </location>
</feature>
<sequence length="354" mass="40698">MLSDRTIVMPLEGNQFDDKLSLWKSPLIIKELEIKRMKRSPDTTGPKGLNTSIPKATSHQWRPTGRLLPLGDQWPLTRNTPPTVLPTKQWKPTGRLLPLGRQCPLVRSTALKSDCMPADPQKNYCPCRTDRSLVFGLRVYYVEGLGHNLFSVSQFCDSDLEVAFRKHTYLVRGLPRLKFEKDHLCSACQLRKSRKATHKPKTINTIMEVLHTLHMDLCGPLRVQSINGKKYILVIVDDYSRFTWVKFFKSKDETPDFVINLLKQVQVGMNKTIQFVWTDNGTEFVNKYLTDYYESVGITHEKTIPRTPQQNGIVERRNRTLVEAARTMLIFSKAPLFLWAEAVATACYTQNRSL</sequence>
<gene>
    <name evidence="3" type="ORF">Tco_1003068</name>
</gene>
<keyword evidence="4" id="KW-1185">Reference proteome</keyword>
<dbReference type="Proteomes" id="UP001151760">
    <property type="component" value="Unassembled WGS sequence"/>
</dbReference>
<dbReference type="PANTHER" id="PTHR42648">
    <property type="entry name" value="TRANSPOSASE, PUTATIVE-RELATED"/>
    <property type="match status" value="1"/>
</dbReference>
<organism evidence="3 4">
    <name type="scientific">Tanacetum coccineum</name>
    <dbReference type="NCBI Taxonomy" id="301880"/>
    <lineage>
        <taxon>Eukaryota</taxon>
        <taxon>Viridiplantae</taxon>
        <taxon>Streptophyta</taxon>
        <taxon>Embryophyta</taxon>
        <taxon>Tracheophyta</taxon>
        <taxon>Spermatophyta</taxon>
        <taxon>Magnoliopsida</taxon>
        <taxon>eudicotyledons</taxon>
        <taxon>Gunneridae</taxon>
        <taxon>Pentapetalae</taxon>
        <taxon>asterids</taxon>
        <taxon>campanulids</taxon>
        <taxon>Asterales</taxon>
        <taxon>Asteraceae</taxon>
        <taxon>Asteroideae</taxon>
        <taxon>Anthemideae</taxon>
        <taxon>Anthemidinae</taxon>
        <taxon>Tanacetum</taxon>
    </lineage>
</organism>